<dbReference type="PANTHER" id="PTHR33745:SF3">
    <property type="entry name" value="RSBT CO-ANTAGONIST PROTEIN RSBRC"/>
    <property type="match status" value="1"/>
</dbReference>
<evidence type="ECO:0000313" key="3">
    <source>
        <dbReference type="EMBL" id="WVX83245.1"/>
    </source>
</evidence>
<dbReference type="Proteomes" id="UP001357223">
    <property type="component" value="Chromosome"/>
</dbReference>
<dbReference type="CDD" id="cd07041">
    <property type="entry name" value="STAS_RsbR_RsbS_like"/>
    <property type="match status" value="1"/>
</dbReference>
<dbReference type="InterPro" id="IPR036513">
    <property type="entry name" value="STAS_dom_sf"/>
</dbReference>
<dbReference type="PROSITE" id="PS50801">
    <property type="entry name" value="STAS"/>
    <property type="match status" value="1"/>
</dbReference>
<dbReference type="EMBL" id="CP137640">
    <property type="protein sequence ID" value="WVX83245.1"/>
    <property type="molecule type" value="Genomic_DNA"/>
</dbReference>
<sequence>MEQAVNLKLELGKFINSNLTFYTNEWINYIESSKGYLTSLLKETGEWTSLIEDGNPLLKSVPNFILHSNAEYVMAAAKTSSEKHAKIDFPIHLAWELFQSTRGIIWNAVKSFFIEANIDLDMKECFDIERYVNDIIDQFVEVYTASYVSYKDHLLKSHRETVDELSVPIIPLSDKVCILPIVGNVDTYRAKKIRERTLIRISELKAHKLIIDISGVPYVDTAVVNHLFKIVKGIKFLGCSTIIVGIGPEIADTMIELGIEIDNEIKTKSTLQQALQDMLFFHRKQSIPN</sequence>
<evidence type="ECO:0000259" key="2">
    <source>
        <dbReference type="PROSITE" id="PS50801"/>
    </source>
</evidence>
<gene>
    <name evidence="3" type="ORF">R4Z09_09765</name>
</gene>
<protein>
    <submittedName>
        <fullName evidence="3">STAS domain-containing protein</fullName>
    </submittedName>
</protein>
<evidence type="ECO:0000256" key="1">
    <source>
        <dbReference type="ARBA" id="ARBA00022553"/>
    </source>
</evidence>
<organism evidence="3 4">
    <name type="scientific">Niallia oryzisoli</name>
    <dbReference type="NCBI Taxonomy" id="1737571"/>
    <lineage>
        <taxon>Bacteria</taxon>
        <taxon>Bacillati</taxon>
        <taxon>Bacillota</taxon>
        <taxon>Bacilli</taxon>
        <taxon>Bacillales</taxon>
        <taxon>Bacillaceae</taxon>
        <taxon>Niallia</taxon>
    </lineage>
</organism>
<dbReference type="Gene3D" id="3.30.750.24">
    <property type="entry name" value="STAS domain"/>
    <property type="match status" value="1"/>
</dbReference>
<dbReference type="SUPFAM" id="SSF52091">
    <property type="entry name" value="SpoIIaa-like"/>
    <property type="match status" value="1"/>
</dbReference>
<dbReference type="InterPro" id="IPR002645">
    <property type="entry name" value="STAS_dom"/>
</dbReference>
<keyword evidence="4" id="KW-1185">Reference proteome</keyword>
<proteinExistence type="predicted"/>
<keyword evidence="1" id="KW-0597">Phosphoprotein</keyword>
<dbReference type="Pfam" id="PF01740">
    <property type="entry name" value="STAS"/>
    <property type="match status" value="1"/>
</dbReference>
<dbReference type="InterPro" id="IPR051932">
    <property type="entry name" value="Bact_StressResp_Reg"/>
</dbReference>
<dbReference type="PANTHER" id="PTHR33745">
    <property type="entry name" value="RSBT ANTAGONIST PROTEIN RSBS-RELATED"/>
    <property type="match status" value="1"/>
</dbReference>
<feature type="domain" description="STAS" evidence="2">
    <location>
        <begin position="166"/>
        <end position="278"/>
    </location>
</feature>
<reference evidence="3 4" key="1">
    <citation type="submission" date="2023-10" db="EMBL/GenBank/DDBJ databases">
        <title>Niallia locisalis sp.nov. isolated from a salt pond sample.</title>
        <authorList>
            <person name="Li X.-J."/>
            <person name="Dong L."/>
        </authorList>
    </citation>
    <scope>NUCLEOTIDE SEQUENCE [LARGE SCALE GENOMIC DNA]</scope>
    <source>
        <strain evidence="3 4">DSM 29761</strain>
    </source>
</reference>
<name>A0ABZ2CL14_9BACI</name>
<dbReference type="RefSeq" id="WP_338452131.1">
    <property type="nucleotide sequence ID" value="NZ_CP137640.1"/>
</dbReference>
<accession>A0ABZ2CL14</accession>
<evidence type="ECO:0000313" key="4">
    <source>
        <dbReference type="Proteomes" id="UP001357223"/>
    </source>
</evidence>